<feature type="non-terminal residue" evidence="1">
    <location>
        <position position="1"/>
    </location>
</feature>
<comment type="caution">
    <text evidence="1">The sequence shown here is derived from an EMBL/GenBank/DDBJ whole genome shotgun (WGS) entry which is preliminary data.</text>
</comment>
<dbReference type="Gene3D" id="1.25.40.10">
    <property type="entry name" value="Tetratricopeptide repeat domain"/>
    <property type="match status" value="1"/>
</dbReference>
<dbReference type="OrthoDB" id="2384430at2759"/>
<evidence type="ECO:0000313" key="1">
    <source>
        <dbReference type="EMBL" id="EJK77987.1"/>
    </source>
</evidence>
<organism evidence="1 2">
    <name type="scientific">Thalassiosira oceanica</name>
    <name type="common">Marine diatom</name>
    <dbReference type="NCBI Taxonomy" id="159749"/>
    <lineage>
        <taxon>Eukaryota</taxon>
        <taxon>Sar</taxon>
        <taxon>Stramenopiles</taxon>
        <taxon>Ochrophyta</taxon>
        <taxon>Bacillariophyta</taxon>
        <taxon>Coscinodiscophyceae</taxon>
        <taxon>Thalassiosirophycidae</taxon>
        <taxon>Thalassiosirales</taxon>
        <taxon>Thalassiosiraceae</taxon>
        <taxon>Thalassiosira</taxon>
    </lineage>
</organism>
<name>K0TRL1_THAOC</name>
<keyword evidence="2" id="KW-1185">Reference proteome</keyword>
<dbReference type="EMBL" id="AGNL01000140">
    <property type="protein sequence ID" value="EJK77987.1"/>
    <property type="molecule type" value="Genomic_DNA"/>
</dbReference>
<dbReference type="InterPro" id="IPR011990">
    <property type="entry name" value="TPR-like_helical_dom_sf"/>
</dbReference>
<evidence type="ECO:0000313" key="2">
    <source>
        <dbReference type="Proteomes" id="UP000266841"/>
    </source>
</evidence>
<accession>K0TRL1</accession>
<dbReference type="Proteomes" id="UP000266841">
    <property type="component" value="Unassembled WGS sequence"/>
</dbReference>
<dbReference type="AlphaFoldDB" id="K0TRL1"/>
<protein>
    <submittedName>
        <fullName evidence="1">Uncharacterized protein</fullName>
    </submittedName>
</protein>
<gene>
    <name evidence="1" type="ORF">THAOC_00140</name>
</gene>
<proteinExistence type="predicted"/>
<reference evidence="1 2" key="1">
    <citation type="journal article" date="2012" name="Genome Biol.">
        <title>Genome and low-iron response of an oceanic diatom adapted to chronic iron limitation.</title>
        <authorList>
            <person name="Lommer M."/>
            <person name="Specht M."/>
            <person name="Roy A.S."/>
            <person name="Kraemer L."/>
            <person name="Andreson R."/>
            <person name="Gutowska M.A."/>
            <person name="Wolf J."/>
            <person name="Bergner S.V."/>
            <person name="Schilhabel M.B."/>
            <person name="Klostermeier U.C."/>
            <person name="Beiko R.G."/>
            <person name="Rosenstiel P."/>
            <person name="Hippler M."/>
            <person name="Laroche J."/>
        </authorList>
    </citation>
    <scope>NUCLEOTIDE SEQUENCE [LARGE SCALE GENOMIC DNA]</scope>
    <source>
        <strain evidence="1 2">CCMP1005</strain>
    </source>
</reference>
<sequence>AGKRGMQGCPFCWKVPQNQSQARTMVQKLVYAGDPVAIWRLGQLYCFRVFGVEMMAVTRAIELFERTAELGEDVEKDTAKA</sequence>